<gene>
    <name evidence="2" type="ORF">LAESUDRAFT_754033</name>
</gene>
<keyword evidence="3" id="KW-1185">Reference proteome</keyword>
<organism evidence="2 3">
    <name type="scientific">Laetiporus sulphureus 93-53</name>
    <dbReference type="NCBI Taxonomy" id="1314785"/>
    <lineage>
        <taxon>Eukaryota</taxon>
        <taxon>Fungi</taxon>
        <taxon>Dikarya</taxon>
        <taxon>Basidiomycota</taxon>
        <taxon>Agaricomycotina</taxon>
        <taxon>Agaricomycetes</taxon>
        <taxon>Polyporales</taxon>
        <taxon>Laetiporus</taxon>
    </lineage>
</organism>
<accession>A0A165IFL8</accession>
<protein>
    <submittedName>
        <fullName evidence="2">Uncharacterized protein</fullName>
    </submittedName>
</protein>
<feature type="compositionally biased region" description="Basic and acidic residues" evidence="1">
    <location>
        <begin position="218"/>
        <end position="237"/>
    </location>
</feature>
<reference evidence="2 3" key="1">
    <citation type="journal article" date="2016" name="Mol. Biol. Evol.">
        <title>Comparative Genomics of Early-Diverging Mushroom-Forming Fungi Provides Insights into the Origins of Lignocellulose Decay Capabilities.</title>
        <authorList>
            <person name="Nagy L.G."/>
            <person name="Riley R."/>
            <person name="Tritt A."/>
            <person name="Adam C."/>
            <person name="Daum C."/>
            <person name="Floudas D."/>
            <person name="Sun H."/>
            <person name="Yadav J.S."/>
            <person name="Pangilinan J."/>
            <person name="Larsson K.H."/>
            <person name="Matsuura K."/>
            <person name="Barry K."/>
            <person name="Labutti K."/>
            <person name="Kuo R."/>
            <person name="Ohm R.A."/>
            <person name="Bhattacharya S.S."/>
            <person name="Shirouzu T."/>
            <person name="Yoshinaga Y."/>
            <person name="Martin F.M."/>
            <person name="Grigoriev I.V."/>
            <person name="Hibbett D.S."/>
        </authorList>
    </citation>
    <scope>NUCLEOTIDE SEQUENCE [LARGE SCALE GENOMIC DNA]</scope>
    <source>
        <strain evidence="2 3">93-53</strain>
    </source>
</reference>
<evidence type="ECO:0000313" key="3">
    <source>
        <dbReference type="Proteomes" id="UP000076871"/>
    </source>
</evidence>
<dbReference type="STRING" id="1314785.A0A165IFL8"/>
<dbReference type="GeneID" id="63828862"/>
<feature type="region of interest" description="Disordered" evidence="1">
    <location>
        <begin position="309"/>
        <end position="337"/>
    </location>
</feature>
<dbReference type="OrthoDB" id="2537141at2759"/>
<dbReference type="Proteomes" id="UP000076871">
    <property type="component" value="Unassembled WGS sequence"/>
</dbReference>
<name>A0A165IFL8_9APHY</name>
<dbReference type="EMBL" id="KV427605">
    <property type="protein sequence ID" value="KZT13005.1"/>
    <property type="molecule type" value="Genomic_DNA"/>
</dbReference>
<feature type="compositionally biased region" description="Basic and acidic residues" evidence="1">
    <location>
        <begin position="323"/>
        <end position="337"/>
    </location>
</feature>
<dbReference type="InParanoid" id="A0A165IFL8"/>
<evidence type="ECO:0000313" key="2">
    <source>
        <dbReference type="EMBL" id="KZT13005.1"/>
    </source>
</evidence>
<feature type="region of interest" description="Disordered" evidence="1">
    <location>
        <begin position="259"/>
        <end position="287"/>
    </location>
</feature>
<dbReference type="AlphaFoldDB" id="A0A165IFL8"/>
<proteinExistence type="predicted"/>
<dbReference type="RefSeq" id="XP_040770515.1">
    <property type="nucleotide sequence ID" value="XM_040911834.1"/>
</dbReference>
<evidence type="ECO:0000256" key="1">
    <source>
        <dbReference type="SAM" id="MobiDB-lite"/>
    </source>
</evidence>
<sequence>MKAQSQDLELVPPKTNGLRTDGLVKIDKNRFIDAYVNSQRSFSKLHAEEGRAAFASWKTGTSELQTTPPANLRSRGIDVPAVFDTPILKPRAAREVRSTSAADMKKGKHKEKEQRAGTHDRVTRGETRPEQTKASSSKKRSTESTRQQTLDDLMKPNKTQKSGSELVKKSFKKRPHSPDTTDEENAARLAERRERRRTKRAIIEPRHISDEDDEDEPANGHEIHIKKTKKGKAEDRKGKRLSMTAGLALMHGFHAKNIGKNRLTSNPEQRPGVFNKGKASTKVPVQNLSTKRKATGLIFSEARFLDKSGAIAENSTEAMSDETSDKKGPDREVLKDV</sequence>
<feature type="compositionally biased region" description="Basic and acidic residues" evidence="1">
    <location>
        <begin position="110"/>
        <end position="131"/>
    </location>
</feature>
<feature type="region of interest" description="Disordered" evidence="1">
    <location>
        <begin position="90"/>
        <end position="242"/>
    </location>
</feature>